<sequence>MTVLVGSLNPGKVQPVQGVFSALFPGLEVRGVAVPSGVRDQPIGVGETRRGAVNRARRAARRPGATWGVGLEGGVRVERGQGWLFGVVAAVRAQDETLLMSRTAELPVPPAVLPRVLAGEELGRVMDAVLGTTDLKRGAGTVGALTGGLVTRPGVWAQALALALVPALHPDLYPSAADGKNERLLGSDS</sequence>
<protein>
    <recommendedName>
        <fullName evidence="10">Probable inosine/xanthosine triphosphatase</fullName>
        <shortName evidence="10">ITPase/XTPase</shortName>
        <ecNumber evidence="10">3.6.1.73</ecNumber>
    </recommendedName>
    <alternativeName>
        <fullName evidence="10">Non-canonical purine NTP phosphatase</fullName>
    </alternativeName>
    <alternativeName>
        <fullName evidence="10">Non-standard purine NTP phosphatase</fullName>
    </alternativeName>
    <alternativeName>
        <fullName evidence="10">Nucleoside-triphosphate phosphatase</fullName>
        <shortName evidence="10">NTPase</shortName>
    </alternativeName>
</protein>
<dbReference type="Proteomes" id="UP000644548">
    <property type="component" value="Unassembled WGS sequence"/>
</dbReference>
<dbReference type="EC" id="3.6.1.73" evidence="10"/>
<proteinExistence type="inferred from homology"/>
<keyword evidence="2 10" id="KW-0479">Metal-binding</keyword>
<keyword evidence="13" id="KW-1185">Reference proteome</keyword>
<evidence type="ECO:0000256" key="1">
    <source>
        <dbReference type="ARBA" id="ARBA00001936"/>
    </source>
</evidence>
<evidence type="ECO:0000256" key="10">
    <source>
        <dbReference type="HAMAP-Rule" id="MF_00648"/>
    </source>
</evidence>
<comment type="similarity">
    <text evidence="10">Belongs to the YjjX NTPase family.</text>
</comment>
<gene>
    <name evidence="12" type="ORF">GCM10008960_06370</name>
</gene>
<comment type="caution">
    <text evidence="10">Lacks conserved residue(s) required for the propagation of feature annotation.</text>
</comment>
<dbReference type="InterPro" id="IPR050299">
    <property type="entry name" value="YjjX_NTPase"/>
</dbReference>
<dbReference type="EMBL" id="BMQN01000001">
    <property type="protein sequence ID" value="GGR82099.1"/>
    <property type="molecule type" value="Genomic_DNA"/>
</dbReference>
<dbReference type="PANTHER" id="PTHR34699">
    <property type="match status" value="1"/>
</dbReference>
<keyword evidence="6 10" id="KW-0546">Nucleotide metabolism</keyword>
<evidence type="ECO:0000256" key="4">
    <source>
        <dbReference type="ARBA" id="ARBA00022801"/>
    </source>
</evidence>
<dbReference type="PANTHER" id="PTHR34699:SF2">
    <property type="entry name" value="NON-CANONICAL PURINE NTP PHOSPHATASE_PRRC1 DOMAIN-CONTAINING PROTEIN"/>
    <property type="match status" value="1"/>
</dbReference>
<dbReference type="HAMAP" id="MF_00648">
    <property type="entry name" value="Non_canon_purine_NTPase_YjjX"/>
    <property type="match status" value="1"/>
</dbReference>
<evidence type="ECO:0000256" key="7">
    <source>
        <dbReference type="ARBA" id="ARBA00023211"/>
    </source>
</evidence>
<evidence type="ECO:0000259" key="11">
    <source>
        <dbReference type="Pfam" id="PF01931"/>
    </source>
</evidence>
<dbReference type="InterPro" id="IPR026533">
    <property type="entry name" value="NTPase/PRRC1"/>
</dbReference>
<dbReference type="Gene3D" id="3.90.950.10">
    <property type="match status" value="1"/>
</dbReference>
<feature type="domain" description="Non-canonical purine NTP phosphatase/PRRC1" evidence="11">
    <location>
        <begin position="6"/>
        <end position="167"/>
    </location>
</feature>
<comment type="subunit">
    <text evidence="10">Homodimer.</text>
</comment>
<evidence type="ECO:0000256" key="2">
    <source>
        <dbReference type="ARBA" id="ARBA00022723"/>
    </source>
</evidence>
<evidence type="ECO:0000256" key="8">
    <source>
        <dbReference type="ARBA" id="ARBA00048174"/>
    </source>
</evidence>
<evidence type="ECO:0000313" key="13">
    <source>
        <dbReference type="Proteomes" id="UP000644548"/>
    </source>
</evidence>
<evidence type="ECO:0000256" key="6">
    <source>
        <dbReference type="ARBA" id="ARBA00023080"/>
    </source>
</evidence>
<keyword evidence="7 10" id="KW-0464">Manganese</keyword>
<dbReference type="SUPFAM" id="SSF52972">
    <property type="entry name" value="ITPase-like"/>
    <property type="match status" value="1"/>
</dbReference>
<comment type="catalytic activity">
    <reaction evidence="9 10">
        <text>XTP + H2O = XDP + phosphate + H(+)</text>
        <dbReference type="Rhea" id="RHEA:28406"/>
        <dbReference type="ChEBI" id="CHEBI:15377"/>
        <dbReference type="ChEBI" id="CHEBI:15378"/>
        <dbReference type="ChEBI" id="CHEBI:43474"/>
        <dbReference type="ChEBI" id="CHEBI:59884"/>
        <dbReference type="ChEBI" id="CHEBI:61314"/>
        <dbReference type="EC" id="3.6.1.73"/>
    </reaction>
</comment>
<comment type="catalytic activity">
    <reaction evidence="8 10">
        <text>ITP + H2O = IDP + phosphate + H(+)</text>
        <dbReference type="Rhea" id="RHEA:28330"/>
        <dbReference type="ChEBI" id="CHEBI:15377"/>
        <dbReference type="ChEBI" id="CHEBI:15378"/>
        <dbReference type="ChEBI" id="CHEBI:43474"/>
        <dbReference type="ChEBI" id="CHEBI:58280"/>
        <dbReference type="ChEBI" id="CHEBI:61402"/>
        <dbReference type="EC" id="3.6.1.73"/>
    </reaction>
</comment>
<evidence type="ECO:0000256" key="5">
    <source>
        <dbReference type="ARBA" id="ARBA00022842"/>
    </source>
</evidence>
<keyword evidence="4 10" id="KW-0378">Hydrolase</keyword>
<comment type="function">
    <text evidence="10">Phosphatase that hydrolyzes non-canonical purine nucleotides such as XTP and ITP to their respective diphosphate derivatives. Probably excludes non-canonical purines from DNA/RNA precursor pool, thus preventing their incorporation into DNA/RNA and avoiding chromosomal lesions.</text>
</comment>
<accession>A0ABQ2RZD3</accession>
<comment type="cofactor">
    <cofactor evidence="1">
        <name>Mn(2+)</name>
        <dbReference type="ChEBI" id="CHEBI:29035"/>
    </cofactor>
</comment>
<organism evidence="12 13">
    <name type="scientific">Deinococcus sedimenti</name>
    <dbReference type="NCBI Taxonomy" id="1867090"/>
    <lineage>
        <taxon>Bacteria</taxon>
        <taxon>Thermotogati</taxon>
        <taxon>Deinococcota</taxon>
        <taxon>Deinococci</taxon>
        <taxon>Deinococcales</taxon>
        <taxon>Deinococcaceae</taxon>
        <taxon>Deinococcus</taxon>
    </lineage>
</organism>
<reference evidence="13" key="1">
    <citation type="journal article" date="2019" name="Int. J. Syst. Evol. Microbiol.">
        <title>The Global Catalogue of Microorganisms (GCM) 10K type strain sequencing project: providing services to taxonomists for standard genome sequencing and annotation.</title>
        <authorList>
            <consortium name="The Broad Institute Genomics Platform"/>
            <consortium name="The Broad Institute Genome Sequencing Center for Infectious Disease"/>
            <person name="Wu L."/>
            <person name="Ma J."/>
        </authorList>
    </citation>
    <scope>NUCLEOTIDE SEQUENCE [LARGE SCALE GENOMIC DNA]</scope>
    <source>
        <strain evidence="13">JCM 31405</strain>
    </source>
</reference>
<keyword evidence="3 10" id="KW-0547">Nucleotide-binding</keyword>
<evidence type="ECO:0000256" key="3">
    <source>
        <dbReference type="ARBA" id="ARBA00022741"/>
    </source>
</evidence>
<dbReference type="InterPro" id="IPR029001">
    <property type="entry name" value="ITPase-like_fam"/>
</dbReference>
<dbReference type="Pfam" id="PF01931">
    <property type="entry name" value="NTPase_I-T"/>
    <property type="match status" value="1"/>
</dbReference>
<evidence type="ECO:0000313" key="12">
    <source>
        <dbReference type="EMBL" id="GGR82099.1"/>
    </source>
</evidence>
<dbReference type="InterPro" id="IPR002786">
    <property type="entry name" value="Non_canon_purine_NTPase"/>
</dbReference>
<keyword evidence="5 10" id="KW-0460">Magnesium</keyword>
<dbReference type="RefSeq" id="WP_189071678.1">
    <property type="nucleotide sequence ID" value="NZ_BMQN01000001.1"/>
</dbReference>
<name>A0ABQ2RZD3_9DEIO</name>
<comment type="caution">
    <text evidence="12">The sequence shown here is derived from an EMBL/GenBank/DDBJ whole genome shotgun (WGS) entry which is preliminary data.</text>
</comment>
<evidence type="ECO:0000256" key="9">
    <source>
        <dbReference type="ARBA" id="ARBA00048781"/>
    </source>
</evidence>
<dbReference type="NCBIfam" id="TIGR00258">
    <property type="entry name" value="inosine/xanthosine triphosphatase"/>
    <property type="match status" value="1"/>
</dbReference>
<comment type="cofactor">
    <cofactor evidence="10">
        <name>Mg(2+)</name>
        <dbReference type="ChEBI" id="CHEBI:18420"/>
    </cofactor>
    <cofactor evidence="10">
        <name>Mn(2+)</name>
        <dbReference type="ChEBI" id="CHEBI:29035"/>
    </cofactor>
    <text evidence="10">Binds 1 divalent metal cation per subunit; can use either Mg(2+) or Mn(2+).</text>
</comment>